<gene>
    <name evidence="1" type="ORF">J4215_03495</name>
</gene>
<name>A0A8T4L4A6_9ARCH</name>
<evidence type="ECO:0000313" key="2">
    <source>
        <dbReference type="Proteomes" id="UP000675968"/>
    </source>
</evidence>
<comment type="caution">
    <text evidence="1">The sequence shown here is derived from an EMBL/GenBank/DDBJ whole genome shotgun (WGS) entry which is preliminary data.</text>
</comment>
<accession>A0A8T4L4A6</accession>
<sequence>MAKPNLRSVLIPILSKFENTPDFLVQASRDADRVVLLSVIDQKESVGPFGFTTNEIRVANQLMQQISTFLSVQGKQVESVLEWGGVPQKIVQLAELNRCSHIFLVRQQNEYYKNLVQQVRLSTQIEVEELIVPHETKK</sequence>
<reference evidence="1" key="1">
    <citation type="submission" date="2021-03" db="EMBL/GenBank/DDBJ databases">
        <authorList>
            <person name="Jaffe A."/>
        </authorList>
    </citation>
    <scope>NUCLEOTIDE SEQUENCE</scope>
    <source>
        <strain evidence="1">RIFCSPLOWO2_01_FULL_AR10_48_17</strain>
    </source>
</reference>
<evidence type="ECO:0000313" key="1">
    <source>
        <dbReference type="EMBL" id="MBS3061621.1"/>
    </source>
</evidence>
<protein>
    <submittedName>
        <fullName evidence="1">Universal stress protein</fullName>
    </submittedName>
</protein>
<dbReference type="AlphaFoldDB" id="A0A8T4L4A6"/>
<reference evidence="1" key="2">
    <citation type="submission" date="2021-05" db="EMBL/GenBank/DDBJ databases">
        <title>Protein family content uncovers lineage relationships and bacterial pathway maintenance mechanisms in DPANN archaea.</title>
        <authorList>
            <person name="Castelle C.J."/>
            <person name="Meheust R."/>
            <person name="Jaffe A.L."/>
            <person name="Seitz K."/>
            <person name="Gong X."/>
            <person name="Baker B.J."/>
            <person name="Banfield J.F."/>
        </authorList>
    </citation>
    <scope>NUCLEOTIDE SEQUENCE</scope>
    <source>
        <strain evidence="1">RIFCSPLOWO2_01_FULL_AR10_48_17</strain>
    </source>
</reference>
<dbReference type="Proteomes" id="UP000675968">
    <property type="component" value="Unassembled WGS sequence"/>
</dbReference>
<proteinExistence type="predicted"/>
<dbReference type="EMBL" id="JAGVWC010000010">
    <property type="protein sequence ID" value="MBS3061621.1"/>
    <property type="molecule type" value="Genomic_DNA"/>
</dbReference>
<organism evidence="1 2">
    <name type="scientific">Candidatus Iainarchaeum sp</name>
    <dbReference type="NCBI Taxonomy" id="3101447"/>
    <lineage>
        <taxon>Archaea</taxon>
        <taxon>Candidatus Iainarchaeota</taxon>
        <taxon>Candidatus Iainarchaeia</taxon>
        <taxon>Candidatus Iainarchaeales</taxon>
        <taxon>Candidatus Iainarchaeaceae</taxon>
        <taxon>Candidatus Iainarchaeum</taxon>
    </lineage>
</organism>